<comment type="caution">
    <text evidence="3">The sequence shown here is derived from an EMBL/GenBank/DDBJ whole genome shotgun (WGS) entry which is preliminary data.</text>
</comment>
<keyword evidence="4" id="KW-1185">Reference proteome</keyword>
<proteinExistence type="predicted"/>
<gene>
    <name evidence="3" type="ORF">KL859_00760</name>
</gene>
<dbReference type="Proteomes" id="UP000696413">
    <property type="component" value="Unassembled WGS sequence"/>
</dbReference>
<dbReference type="SMART" id="SM00422">
    <property type="entry name" value="HTH_MERR"/>
    <property type="match status" value="1"/>
</dbReference>
<dbReference type="Gene3D" id="1.10.1660.10">
    <property type="match status" value="1"/>
</dbReference>
<dbReference type="EMBL" id="JAHBOM010000001">
    <property type="protein sequence ID" value="MBU8821406.1"/>
    <property type="molecule type" value="Genomic_DNA"/>
</dbReference>
<evidence type="ECO:0000256" key="1">
    <source>
        <dbReference type="ARBA" id="ARBA00023125"/>
    </source>
</evidence>
<dbReference type="Pfam" id="PF13411">
    <property type="entry name" value="MerR_1"/>
    <property type="match status" value="1"/>
</dbReference>
<accession>A0ABS6HFK3</accession>
<organism evidence="3 4">
    <name type="scientific">Mycolicibacterium goodii</name>
    <name type="common">Mycobacterium goodii</name>
    <dbReference type="NCBI Taxonomy" id="134601"/>
    <lineage>
        <taxon>Bacteria</taxon>
        <taxon>Bacillati</taxon>
        <taxon>Actinomycetota</taxon>
        <taxon>Actinomycetes</taxon>
        <taxon>Mycobacteriales</taxon>
        <taxon>Mycobacteriaceae</taxon>
        <taxon>Mycolicibacterium</taxon>
    </lineage>
</organism>
<evidence type="ECO:0000259" key="2">
    <source>
        <dbReference type="PROSITE" id="PS50937"/>
    </source>
</evidence>
<dbReference type="InterPro" id="IPR000551">
    <property type="entry name" value="MerR-type_HTH_dom"/>
</dbReference>
<evidence type="ECO:0000313" key="4">
    <source>
        <dbReference type="Proteomes" id="UP000696413"/>
    </source>
</evidence>
<name>A0ABS6HFK3_MYCGD</name>
<keyword evidence="1" id="KW-0238">DNA-binding</keyword>
<dbReference type="RefSeq" id="WP_073681581.1">
    <property type="nucleotide sequence ID" value="NZ_CP092364.2"/>
</dbReference>
<feature type="domain" description="HTH merR-type" evidence="2">
    <location>
        <begin position="3"/>
        <end position="71"/>
    </location>
</feature>
<dbReference type="PANTHER" id="PTHR30204">
    <property type="entry name" value="REDOX-CYCLING DRUG-SENSING TRANSCRIPTIONAL ACTIVATOR SOXR"/>
    <property type="match status" value="1"/>
</dbReference>
<dbReference type="InterPro" id="IPR047057">
    <property type="entry name" value="MerR_fam"/>
</dbReference>
<dbReference type="PROSITE" id="PS50937">
    <property type="entry name" value="HTH_MERR_2"/>
    <property type="match status" value="1"/>
</dbReference>
<dbReference type="SUPFAM" id="SSF46955">
    <property type="entry name" value="Putative DNA-binding domain"/>
    <property type="match status" value="1"/>
</dbReference>
<protein>
    <submittedName>
        <fullName evidence="3">MerR family transcriptional regulator</fullName>
    </submittedName>
</protein>
<sequence length="211" mass="22857">MAEYRLDELAQISGVNARNIRAYRERGLLDPPRRVGRSAYYDDVHAAQLKVITQLLNKGFSSAHIAEFFSSVRHGQDLTEVLGIERAQLAAHRSPVAVEVQVPDADVRTLVEVGLAEVVEGAFVLTDPALSASAADSADQRTLIQTAARIARLTADTVDDLAEQAADVLAQDALGDPAGDMAANITPAVVARTFNRSFHRAFRRALQRRAS</sequence>
<dbReference type="PANTHER" id="PTHR30204:SF93">
    <property type="entry name" value="HTH MERR-TYPE DOMAIN-CONTAINING PROTEIN"/>
    <property type="match status" value="1"/>
</dbReference>
<dbReference type="InterPro" id="IPR009061">
    <property type="entry name" value="DNA-bd_dom_put_sf"/>
</dbReference>
<evidence type="ECO:0000313" key="3">
    <source>
        <dbReference type="EMBL" id="MBU8821406.1"/>
    </source>
</evidence>
<reference evidence="3 4" key="1">
    <citation type="submission" date="2021-05" db="EMBL/GenBank/DDBJ databases">
        <title>Draft Genome Sequences of Clinical Respiratory Isolates of Mycobacterium goodii Recovered in Ireland.</title>
        <authorList>
            <person name="Flanagan P.R."/>
            <person name="Mok S."/>
            <person name="Roycroft E."/>
            <person name="Rogers T.R."/>
            <person name="Fitzgibbon M."/>
        </authorList>
    </citation>
    <scope>NUCLEOTIDE SEQUENCE [LARGE SCALE GENOMIC DNA]</scope>
    <source>
        <strain evidence="3 4">14IE55</strain>
    </source>
</reference>